<organism evidence="2 3">
    <name type="scientific">Portunus trituberculatus</name>
    <name type="common">Swimming crab</name>
    <name type="synonym">Neptunus trituberculatus</name>
    <dbReference type="NCBI Taxonomy" id="210409"/>
    <lineage>
        <taxon>Eukaryota</taxon>
        <taxon>Metazoa</taxon>
        <taxon>Ecdysozoa</taxon>
        <taxon>Arthropoda</taxon>
        <taxon>Crustacea</taxon>
        <taxon>Multicrustacea</taxon>
        <taxon>Malacostraca</taxon>
        <taxon>Eumalacostraca</taxon>
        <taxon>Eucarida</taxon>
        <taxon>Decapoda</taxon>
        <taxon>Pleocyemata</taxon>
        <taxon>Brachyura</taxon>
        <taxon>Eubrachyura</taxon>
        <taxon>Portunoidea</taxon>
        <taxon>Portunidae</taxon>
        <taxon>Portuninae</taxon>
        <taxon>Portunus</taxon>
    </lineage>
</organism>
<reference evidence="2 3" key="1">
    <citation type="submission" date="2019-05" db="EMBL/GenBank/DDBJ databases">
        <title>Another draft genome of Portunus trituberculatus and its Hox gene families provides insights of decapod evolution.</title>
        <authorList>
            <person name="Jeong J.-H."/>
            <person name="Song I."/>
            <person name="Kim S."/>
            <person name="Choi T."/>
            <person name="Kim D."/>
            <person name="Ryu S."/>
            <person name="Kim W."/>
        </authorList>
    </citation>
    <scope>NUCLEOTIDE SEQUENCE [LARGE SCALE GENOMIC DNA]</scope>
    <source>
        <tissue evidence="2">Muscle</tissue>
    </source>
</reference>
<evidence type="ECO:0000313" key="2">
    <source>
        <dbReference type="EMBL" id="MPC71856.1"/>
    </source>
</evidence>
<proteinExistence type="predicted"/>
<gene>
    <name evidence="2" type="ORF">E2C01_066146</name>
</gene>
<name>A0A5B7HPH7_PORTR</name>
<sequence length="53" mass="6276">MFSPPPLFFFNYYILLTYIINQMNKWNIKGITGGRKKGRRGRRTCAWPGHQNS</sequence>
<dbReference type="EMBL" id="VSRR010033686">
    <property type="protein sequence ID" value="MPC71856.1"/>
    <property type="molecule type" value="Genomic_DNA"/>
</dbReference>
<protein>
    <submittedName>
        <fullName evidence="2">Uncharacterized protein</fullName>
    </submittedName>
</protein>
<feature type="compositionally biased region" description="Basic residues" evidence="1">
    <location>
        <begin position="34"/>
        <end position="43"/>
    </location>
</feature>
<comment type="caution">
    <text evidence="2">The sequence shown here is derived from an EMBL/GenBank/DDBJ whole genome shotgun (WGS) entry which is preliminary data.</text>
</comment>
<evidence type="ECO:0000256" key="1">
    <source>
        <dbReference type="SAM" id="MobiDB-lite"/>
    </source>
</evidence>
<evidence type="ECO:0000313" key="3">
    <source>
        <dbReference type="Proteomes" id="UP000324222"/>
    </source>
</evidence>
<keyword evidence="3" id="KW-1185">Reference proteome</keyword>
<accession>A0A5B7HPH7</accession>
<feature type="region of interest" description="Disordered" evidence="1">
    <location>
        <begin position="33"/>
        <end position="53"/>
    </location>
</feature>
<dbReference type="AlphaFoldDB" id="A0A5B7HPH7"/>
<dbReference type="Proteomes" id="UP000324222">
    <property type="component" value="Unassembled WGS sequence"/>
</dbReference>